<evidence type="ECO:0000313" key="4">
    <source>
        <dbReference type="EMBL" id="MBB3328887.1"/>
    </source>
</evidence>
<comment type="caution">
    <text evidence="4">The sequence shown here is derived from an EMBL/GenBank/DDBJ whole genome shotgun (WGS) entry which is preliminary data.</text>
</comment>
<gene>
    <name evidence="4" type="ORF">FHX39_003884</name>
</gene>
<organism evidence="4 5">
    <name type="scientific">Microlunatus antarcticus</name>
    <dbReference type="NCBI Taxonomy" id="53388"/>
    <lineage>
        <taxon>Bacteria</taxon>
        <taxon>Bacillati</taxon>
        <taxon>Actinomycetota</taxon>
        <taxon>Actinomycetes</taxon>
        <taxon>Propionibacteriales</taxon>
        <taxon>Propionibacteriaceae</taxon>
        <taxon>Microlunatus</taxon>
    </lineage>
</organism>
<dbReference type="GO" id="GO:0016747">
    <property type="term" value="F:acyltransferase activity, transferring groups other than amino-acyl groups"/>
    <property type="evidence" value="ECO:0007669"/>
    <property type="project" value="InterPro"/>
</dbReference>
<dbReference type="EMBL" id="JACHZG010000005">
    <property type="protein sequence ID" value="MBB3328887.1"/>
    <property type="molecule type" value="Genomic_DNA"/>
</dbReference>
<accession>A0A7W5JYW6</accession>
<dbReference type="PROSITE" id="PS51186">
    <property type="entry name" value="GNAT"/>
    <property type="match status" value="2"/>
</dbReference>
<proteinExistence type="predicted"/>
<dbReference type="Proteomes" id="UP000565572">
    <property type="component" value="Unassembled WGS sequence"/>
</dbReference>
<dbReference type="PANTHER" id="PTHR43877">
    <property type="entry name" value="AMINOALKYLPHOSPHONATE N-ACETYLTRANSFERASE-RELATED-RELATED"/>
    <property type="match status" value="1"/>
</dbReference>
<dbReference type="Pfam" id="PF00583">
    <property type="entry name" value="Acetyltransf_1"/>
    <property type="match status" value="1"/>
</dbReference>
<dbReference type="InterPro" id="IPR000182">
    <property type="entry name" value="GNAT_dom"/>
</dbReference>
<keyword evidence="1 4" id="KW-0808">Transferase</keyword>
<name>A0A7W5JYW6_9ACTN</name>
<dbReference type="CDD" id="cd04301">
    <property type="entry name" value="NAT_SF"/>
    <property type="match status" value="1"/>
</dbReference>
<dbReference type="RefSeq" id="WP_183342228.1">
    <property type="nucleotide sequence ID" value="NZ_JACHZG010000005.1"/>
</dbReference>
<keyword evidence="2" id="KW-0012">Acyltransferase</keyword>
<dbReference type="Gene3D" id="3.40.630.30">
    <property type="match status" value="1"/>
</dbReference>
<dbReference type="AlphaFoldDB" id="A0A7W5JYW6"/>
<reference evidence="4 5" key="1">
    <citation type="submission" date="2020-08" db="EMBL/GenBank/DDBJ databases">
        <title>Sequencing the genomes of 1000 actinobacteria strains.</title>
        <authorList>
            <person name="Klenk H.-P."/>
        </authorList>
    </citation>
    <scope>NUCLEOTIDE SEQUENCE [LARGE SCALE GENOMIC DNA]</scope>
    <source>
        <strain evidence="4 5">DSM 11053</strain>
    </source>
</reference>
<protein>
    <submittedName>
        <fullName evidence="4">GNAT superfamily N-acetyltransferase</fullName>
    </submittedName>
</protein>
<keyword evidence="5" id="KW-1185">Reference proteome</keyword>
<evidence type="ECO:0000259" key="3">
    <source>
        <dbReference type="PROSITE" id="PS51186"/>
    </source>
</evidence>
<feature type="domain" description="N-acetyltransferase" evidence="3">
    <location>
        <begin position="2"/>
        <end position="155"/>
    </location>
</feature>
<dbReference type="SUPFAM" id="SSF55729">
    <property type="entry name" value="Acyl-CoA N-acyltransferases (Nat)"/>
    <property type="match status" value="2"/>
</dbReference>
<feature type="domain" description="N-acetyltransferase" evidence="3">
    <location>
        <begin position="152"/>
        <end position="298"/>
    </location>
</feature>
<evidence type="ECO:0000313" key="5">
    <source>
        <dbReference type="Proteomes" id="UP000565572"/>
    </source>
</evidence>
<dbReference type="InterPro" id="IPR016181">
    <property type="entry name" value="Acyl_CoA_acyltransferase"/>
</dbReference>
<evidence type="ECO:0000256" key="1">
    <source>
        <dbReference type="ARBA" id="ARBA00022679"/>
    </source>
</evidence>
<evidence type="ECO:0000256" key="2">
    <source>
        <dbReference type="ARBA" id="ARBA00023315"/>
    </source>
</evidence>
<sequence length="298" mass="32868">MITARPLERSDLAAVVDLLQAYDRQWFGEPVLGVEDVRSAWEAPAFDLATDSEGWDEDGELVAFGTLGAAAEVELAVRQDWAGAGLEDAVLDRWETEARRRGLDKLRRDLPATDDEGRARLEARGWTVERTGWMLRLDPNTPVQEQDLPDGYAVRPLAEPDVPAAYTVISEAFARYGFRRTYADWRAGTVDRADLTLEHGRIVTWRDEVVGVCLVIDPAPGGGSASDAEAWVPQVAVDEGHRRRGLARELLARTAVAARGRGVPRLALYTNGDTGALGLYERFGMEVRHTLVECSLTL</sequence>
<dbReference type="InterPro" id="IPR050832">
    <property type="entry name" value="Bact_Acetyltransf"/>
</dbReference>